<comment type="caution">
    <text evidence="8">The sequence shown here is derived from an EMBL/GenBank/DDBJ whole genome shotgun (WGS) entry which is preliminary data.</text>
</comment>
<keyword evidence="3 6" id="KW-0812">Transmembrane</keyword>
<feature type="transmembrane region" description="Helical" evidence="6">
    <location>
        <begin position="34"/>
        <end position="52"/>
    </location>
</feature>
<feature type="transmembrane region" description="Helical" evidence="6">
    <location>
        <begin position="265"/>
        <end position="285"/>
    </location>
</feature>
<evidence type="ECO:0000313" key="8">
    <source>
        <dbReference type="EMBL" id="PPC78102.1"/>
    </source>
</evidence>
<organism evidence="8 9">
    <name type="scientific">Proteobacteria bacterium 228</name>
    <dbReference type="NCBI Taxonomy" id="2083153"/>
    <lineage>
        <taxon>Bacteria</taxon>
        <taxon>Pseudomonadati</taxon>
        <taxon>Pseudomonadota</taxon>
    </lineage>
</organism>
<proteinExistence type="inferred from homology"/>
<dbReference type="PANTHER" id="PTHR32322">
    <property type="entry name" value="INNER MEMBRANE TRANSPORTER"/>
    <property type="match status" value="1"/>
</dbReference>
<feature type="transmembrane region" description="Helical" evidence="6">
    <location>
        <begin position="176"/>
        <end position="194"/>
    </location>
</feature>
<protein>
    <submittedName>
        <fullName evidence="8">EamA/RhaT family transporter</fullName>
    </submittedName>
</protein>
<dbReference type="Gene3D" id="1.10.3730.20">
    <property type="match status" value="1"/>
</dbReference>
<feature type="domain" description="EamA" evidence="7">
    <location>
        <begin position="147"/>
        <end position="282"/>
    </location>
</feature>
<evidence type="ECO:0000256" key="5">
    <source>
        <dbReference type="ARBA" id="ARBA00023136"/>
    </source>
</evidence>
<feature type="transmembrane region" description="Helical" evidence="6">
    <location>
        <begin position="209"/>
        <end position="232"/>
    </location>
</feature>
<comment type="similarity">
    <text evidence="2">Belongs to the EamA transporter family.</text>
</comment>
<feature type="domain" description="EamA" evidence="7">
    <location>
        <begin position="4"/>
        <end position="135"/>
    </location>
</feature>
<feature type="transmembrane region" description="Helical" evidence="6">
    <location>
        <begin position="146"/>
        <end position="164"/>
    </location>
</feature>
<evidence type="ECO:0000256" key="6">
    <source>
        <dbReference type="SAM" id="Phobius"/>
    </source>
</evidence>
<dbReference type="SUPFAM" id="SSF103481">
    <property type="entry name" value="Multidrug resistance efflux transporter EmrE"/>
    <property type="match status" value="2"/>
</dbReference>
<dbReference type="EMBL" id="PRLP01000020">
    <property type="protein sequence ID" value="PPC78102.1"/>
    <property type="molecule type" value="Genomic_DNA"/>
</dbReference>
<reference evidence="8 9" key="1">
    <citation type="submission" date="2018-02" db="EMBL/GenBank/DDBJ databases">
        <title>novel marine gammaproteobacteria from coastal saline agro ecosystem.</title>
        <authorList>
            <person name="Krishnan R."/>
            <person name="Ramesh Kumar N."/>
        </authorList>
    </citation>
    <scope>NUCLEOTIDE SEQUENCE [LARGE SCALE GENOMIC DNA]</scope>
    <source>
        <strain evidence="8 9">228</strain>
    </source>
</reference>
<evidence type="ECO:0000313" key="9">
    <source>
        <dbReference type="Proteomes" id="UP000238196"/>
    </source>
</evidence>
<keyword evidence="4 6" id="KW-1133">Transmembrane helix</keyword>
<dbReference type="PANTHER" id="PTHR32322:SF2">
    <property type="entry name" value="EAMA DOMAIN-CONTAINING PROTEIN"/>
    <property type="match status" value="1"/>
</dbReference>
<feature type="transmembrane region" description="Helical" evidence="6">
    <location>
        <begin position="239"/>
        <end position="259"/>
    </location>
</feature>
<dbReference type="GO" id="GO:0016020">
    <property type="term" value="C:membrane"/>
    <property type="evidence" value="ECO:0007669"/>
    <property type="project" value="UniProtKB-SubCell"/>
</dbReference>
<feature type="transmembrane region" description="Helical" evidence="6">
    <location>
        <begin position="64"/>
        <end position="83"/>
    </location>
</feature>
<dbReference type="InterPro" id="IPR000620">
    <property type="entry name" value="EamA_dom"/>
</dbReference>
<gene>
    <name evidence="8" type="ORF">C4K68_06745</name>
</gene>
<evidence type="ECO:0000256" key="4">
    <source>
        <dbReference type="ARBA" id="ARBA00022989"/>
    </source>
</evidence>
<evidence type="ECO:0000256" key="1">
    <source>
        <dbReference type="ARBA" id="ARBA00004141"/>
    </source>
</evidence>
<dbReference type="InterPro" id="IPR037185">
    <property type="entry name" value="EmrE-like"/>
</dbReference>
<dbReference type="OrthoDB" id="9001754at2"/>
<comment type="subcellular location">
    <subcellularLocation>
        <location evidence="1">Membrane</location>
        <topology evidence="1">Multi-pass membrane protein</topology>
    </subcellularLocation>
</comment>
<evidence type="ECO:0000256" key="3">
    <source>
        <dbReference type="ARBA" id="ARBA00022692"/>
    </source>
</evidence>
<evidence type="ECO:0000259" key="7">
    <source>
        <dbReference type="Pfam" id="PF00892"/>
    </source>
</evidence>
<dbReference type="Proteomes" id="UP000238196">
    <property type="component" value="Unassembled WGS sequence"/>
</dbReference>
<keyword evidence="5 6" id="KW-0472">Membrane</keyword>
<dbReference type="Pfam" id="PF00892">
    <property type="entry name" value="EamA"/>
    <property type="match status" value="2"/>
</dbReference>
<dbReference type="InterPro" id="IPR050638">
    <property type="entry name" value="AA-Vitamin_Transporters"/>
</dbReference>
<sequence length="297" mass="31702">MRGGVALALTLLVWASFFVSLRIGARASLPALDLALIRFAPAALVFLPLFIHHARCIAQAPKRYLLGIIVGGGLPYFLIAGQGMHYASVSDGSTLILGTIPLFVSAIAVCCYGERVSLARRWGLALILLGTLVMLSMSLLQGGERWKGHLIFVGCGLLWAYYTVSLRKAGLTPWQGASFLAVTSLVLTLLALLWRHQPLQLVSLPLDELLFHIGVQGVGVGLVSAFTFAYAITRLGAEVPAAIGSLTPVLASLLAVLLLGEHVSARTMLGMLLVVMGVCLASQLVRWPQRKSVAIAR</sequence>
<name>A0A2S5KTY1_9PROT</name>
<evidence type="ECO:0000256" key="2">
    <source>
        <dbReference type="ARBA" id="ARBA00007362"/>
    </source>
</evidence>
<feature type="transmembrane region" description="Helical" evidence="6">
    <location>
        <begin position="95"/>
        <end position="113"/>
    </location>
</feature>
<dbReference type="AlphaFoldDB" id="A0A2S5KTY1"/>
<feature type="transmembrane region" description="Helical" evidence="6">
    <location>
        <begin position="122"/>
        <end position="140"/>
    </location>
</feature>
<accession>A0A2S5KTY1</accession>